<proteinExistence type="predicted"/>
<evidence type="ECO:0000313" key="3">
    <source>
        <dbReference type="Proteomes" id="UP000199087"/>
    </source>
</evidence>
<keyword evidence="1" id="KW-1133">Transmembrane helix</keyword>
<name>A0A0U1NXT9_9BACI</name>
<feature type="transmembrane region" description="Helical" evidence="1">
    <location>
        <begin position="29"/>
        <end position="48"/>
    </location>
</feature>
<gene>
    <name evidence="2" type="ORF">BN000_02743</name>
</gene>
<evidence type="ECO:0000256" key="1">
    <source>
        <dbReference type="SAM" id="Phobius"/>
    </source>
</evidence>
<keyword evidence="3" id="KW-1185">Reference proteome</keyword>
<keyword evidence="1" id="KW-0812">Transmembrane</keyword>
<keyword evidence="1" id="KW-0472">Membrane</keyword>
<evidence type="ECO:0000313" key="2">
    <source>
        <dbReference type="EMBL" id="CRK82793.1"/>
    </source>
</evidence>
<dbReference type="Proteomes" id="UP000199087">
    <property type="component" value="Unassembled WGS sequence"/>
</dbReference>
<organism evidence="2 3">
    <name type="scientific">Neobacillus massiliamazoniensis</name>
    <dbReference type="NCBI Taxonomy" id="1499688"/>
    <lineage>
        <taxon>Bacteria</taxon>
        <taxon>Bacillati</taxon>
        <taxon>Bacillota</taxon>
        <taxon>Bacilli</taxon>
        <taxon>Bacillales</taxon>
        <taxon>Bacillaceae</taxon>
        <taxon>Neobacillus</taxon>
    </lineage>
</organism>
<protein>
    <submittedName>
        <fullName evidence="2">Uncharacterized protein</fullName>
    </submittedName>
</protein>
<accession>A0A0U1NXT9</accession>
<sequence length="55" mass="6171">MNIKVILQGLLIGIIMIIILILFQKITHINVPTWLGNIIILGLIVLFCKKTKSSN</sequence>
<dbReference type="EMBL" id="CVRB01000003">
    <property type="protein sequence ID" value="CRK82793.1"/>
    <property type="molecule type" value="Genomic_DNA"/>
</dbReference>
<reference evidence="3" key="1">
    <citation type="submission" date="2015-05" db="EMBL/GenBank/DDBJ databases">
        <authorList>
            <person name="Urmite Genomes"/>
        </authorList>
    </citation>
    <scope>NUCLEOTIDE SEQUENCE [LARGE SCALE GENOMIC DNA]</scope>
    <source>
        <strain evidence="3">LF1</strain>
    </source>
</reference>
<feature type="transmembrane region" description="Helical" evidence="1">
    <location>
        <begin position="5"/>
        <end position="23"/>
    </location>
</feature>
<dbReference type="AlphaFoldDB" id="A0A0U1NXT9"/>
<dbReference type="STRING" id="1499688.BN000_02743"/>